<keyword evidence="5 12" id="KW-0479">Metal-binding</keyword>
<comment type="subunit">
    <text evidence="12">Homodimer.</text>
</comment>
<dbReference type="InterPro" id="IPR011877">
    <property type="entry name" value="Ribokinase"/>
</dbReference>
<keyword evidence="10 12" id="KW-0630">Potassium</keyword>
<accession>A0ABY8IXI5</accession>
<evidence type="ECO:0000256" key="9">
    <source>
        <dbReference type="ARBA" id="ARBA00022842"/>
    </source>
</evidence>
<feature type="binding site" evidence="12">
    <location>
        <position position="183"/>
    </location>
    <ligand>
        <name>ATP</name>
        <dbReference type="ChEBI" id="CHEBI:30616"/>
    </ligand>
</feature>
<evidence type="ECO:0000256" key="5">
    <source>
        <dbReference type="ARBA" id="ARBA00022723"/>
    </source>
</evidence>
<dbReference type="PANTHER" id="PTHR10584:SF166">
    <property type="entry name" value="RIBOKINASE"/>
    <property type="match status" value="1"/>
</dbReference>
<name>A0ABY8IXI5_9BACI</name>
<keyword evidence="11 12" id="KW-0119">Carbohydrate metabolism</keyword>
<dbReference type="GO" id="GO:0004747">
    <property type="term" value="F:ribokinase activity"/>
    <property type="evidence" value="ECO:0007669"/>
    <property type="project" value="UniProtKB-EC"/>
</dbReference>
<sequence length="307" mass="32205">MKEPTVVVVGSLNMDIVIEADRAPLEGETIMGNQSNFIPGGKGANQAVALSRLGAETTMLGTIGNDPFGTSLLQSLEKNGVDTGKIKKVDDAPTGIASILLAEGDNRIVVVPGANNACLSEDIDEQVLKQADLVLLQLEIPLPTVIAAARLAKKHGKMVVLNPAPAQSLPQELLQNVDYITPNQSELGVLSDMVPDAFDLSKAMRNLQKLGVKHVITTLGEKGSAYMSDDSNIQTIAGYEVPVVDTTGAGDAFNAGLSYALGMNMSLDDAVRYASKVSALAVTKFGAQGGMPDKQEILAFKNPSSES</sequence>
<feature type="binding site" evidence="12">
    <location>
        <position position="245"/>
    </location>
    <ligand>
        <name>K(+)</name>
        <dbReference type="ChEBI" id="CHEBI:29103"/>
    </ligand>
</feature>
<feature type="binding site" evidence="12">
    <location>
        <begin position="13"/>
        <end position="15"/>
    </location>
    <ligand>
        <name>substrate</name>
    </ligand>
</feature>
<evidence type="ECO:0000256" key="6">
    <source>
        <dbReference type="ARBA" id="ARBA00022741"/>
    </source>
</evidence>
<comment type="cofactor">
    <cofactor evidence="12">
        <name>Mg(2+)</name>
        <dbReference type="ChEBI" id="CHEBI:18420"/>
    </cofactor>
    <text evidence="12">Requires a divalent cation, most likely magnesium in vivo, as an electrophilic catalyst to aid phosphoryl group transfer. It is the chelate of the metal and the nucleotide that is the actual substrate.</text>
</comment>
<dbReference type="HAMAP" id="MF_01987">
    <property type="entry name" value="Ribokinase"/>
    <property type="match status" value="1"/>
</dbReference>
<keyword evidence="8 12" id="KW-0067">ATP-binding</keyword>
<comment type="similarity">
    <text evidence="1">Belongs to the carbohydrate kinase pfkB family.</text>
</comment>
<comment type="pathway">
    <text evidence="12">Carbohydrate metabolism; D-ribose degradation; D-ribose 5-phosphate from beta-D-ribopyranose: step 2/2.</text>
</comment>
<comment type="activity regulation">
    <text evidence="12">Activated by a monovalent cation that binds near, but not in, the active site. The most likely occupant of the site in vivo is potassium. Ion binding induces a conformational change that may alter substrate affinity.</text>
</comment>
<comment type="catalytic activity">
    <reaction evidence="12">
        <text>D-ribose + ATP = D-ribose 5-phosphate + ADP + H(+)</text>
        <dbReference type="Rhea" id="RHEA:13697"/>
        <dbReference type="ChEBI" id="CHEBI:15378"/>
        <dbReference type="ChEBI" id="CHEBI:30616"/>
        <dbReference type="ChEBI" id="CHEBI:47013"/>
        <dbReference type="ChEBI" id="CHEBI:78346"/>
        <dbReference type="ChEBI" id="CHEBI:456216"/>
        <dbReference type="EC" id="2.7.1.15"/>
    </reaction>
</comment>
<evidence type="ECO:0000256" key="1">
    <source>
        <dbReference type="ARBA" id="ARBA00005380"/>
    </source>
</evidence>
<dbReference type="Proteomes" id="UP001221597">
    <property type="component" value="Chromosome"/>
</dbReference>
<evidence type="ECO:0000256" key="3">
    <source>
        <dbReference type="ARBA" id="ARBA00016943"/>
    </source>
</evidence>
<proteinExistence type="inferred from homology"/>
<dbReference type="RefSeq" id="WP_283076056.1">
    <property type="nucleotide sequence ID" value="NZ_CP121671.1"/>
</dbReference>
<dbReference type="InterPro" id="IPR002139">
    <property type="entry name" value="Ribo/fructo_kinase"/>
</dbReference>
<dbReference type="CDD" id="cd01174">
    <property type="entry name" value="ribokinase"/>
    <property type="match status" value="1"/>
</dbReference>
<feature type="binding site" evidence="12">
    <location>
        <position position="286"/>
    </location>
    <ligand>
        <name>K(+)</name>
        <dbReference type="ChEBI" id="CHEBI:29103"/>
    </ligand>
</feature>
<feature type="binding site" evidence="12">
    <location>
        <position position="284"/>
    </location>
    <ligand>
        <name>K(+)</name>
        <dbReference type="ChEBI" id="CHEBI:29103"/>
    </ligand>
</feature>
<comment type="caution">
    <text evidence="12">Lacks conserved residue(s) required for the propagation of feature annotation.</text>
</comment>
<keyword evidence="12" id="KW-0963">Cytoplasm</keyword>
<evidence type="ECO:0000256" key="4">
    <source>
        <dbReference type="ARBA" id="ARBA00022679"/>
    </source>
</evidence>
<dbReference type="NCBIfam" id="TIGR02152">
    <property type="entry name" value="D_ribokin_bact"/>
    <property type="match status" value="1"/>
</dbReference>
<evidence type="ECO:0000313" key="15">
    <source>
        <dbReference type="Proteomes" id="UP001221597"/>
    </source>
</evidence>
<feature type="active site" description="Proton acceptor" evidence="12">
    <location>
        <position position="251"/>
    </location>
</feature>
<feature type="binding site" evidence="12">
    <location>
        <position position="281"/>
    </location>
    <ligand>
        <name>K(+)</name>
        <dbReference type="ChEBI" id="CHEBI:29103"/>
    </ligand>
</feature>
<feature type="binding site" evidence="12">
    <location>
        <begin position="250"/>
        <end position="251"/>
    </location>
    <ligand>
        <name>ATP</name>
        <dbReference type="ChEBI" id="CHEBI:30616"/>
    </ligand>
</feature>
<evidence type="ECO:0000256" key="10">
    <source>
        <dbReference type="ARBA" id="ARBA00022958"/>
    </source>
</evidence>
<feature type="binding site" evidence="12">
    <location>
        <begin position="41"/>
        <end position="45"/>
    </location>
    <ligand>
        <name>substrate</name>
    </ligand>
</feature>
<keyword evidence="6 12" id="KW-0547">Nucleotide-binding</keyword>
<reference evidence="14 15" key="1">
    <citation type="submission" date="2023-04" db="EMBL/GenBank/DDBJ databases">
        <title>Genome sequence of Halobacillus naozhouensis KACC 21980.</title>
        <authorList>
            <person name="Kim S."/>
            <person name="Heo J."/>
            <person name="Kwon S.-W."/>
        </authorList>
    </citation>
    <scope>NUCLEOTIDE SEQUENCE [LARGE SCALE GENOMIC DNA]</scope>
    <source>
        <strain evidence="14 15">KCTC 13234</strain>
    </source>
</reference>
<feature type="binding site" evidence="12">
    <location>
        <position position="247"/>
    </location>
    <ligand>
        <name>K(+)</name>
        <dbReference type="ChEBI" id="CHEBI:29103"/>
    </ligand>
</feature>
<keyword evidence="15" id="KW-1185">Reference proteome</keyword>
<organism evidence="14 15">
    <name type="scientific">Halobacillus naozhouensis</name>
    <dbReference type="NCBI Taxonomy" id="554880"/>
    <lineage>
        <taxon>Bacteria</taxon>
        <taxon>Bacillati</taxon>
        <taxon>Bacillota</taxon>
        <taxon>Bacilli</taxon>
        <taxon>Bacillales</taxon>
        <taxon>Bacillaceae</taxon>
        <taxon>Halobacillus</taxon>
    </lineage>
</organism>
<evidence type="ECO:0000259" key="13">
    <source>
        <dbReference type="Pfam" id="PF00294"/>
    </source>
</evidence>
<evidence type="ECO:0000256" key="7">
    <source>
        <dbReference type="ARBA" id="ARBA00022777"/>
    </source>
</evidence>
<comment type="similarity">
    <text evidence="12">Belongs to the carbohydrate kinase PfkB family. Ribokinase subfamily.</text>
</comment>
<evidence type="ECO:0000256" key="12">
    <source>
        <dbReference type="HAMAP-Rule" id="MF_01987"/>
    </source>
</evidence>
<dbReference type="PROSITE" id="PS00584">
    <property type="entry name" value="PFKB_KINASES_2"/>
    <property type="match status" value="1"/>
</dbReference>
<protein>
    <recommendedName>
        <fullName evidence="3 12">Ribokinase</fullName>
        <shortName evidence="12">RK</shortName>
        <ecNumber evidence="2 12">2.7.1.15</ecNumber>
    </recommendedName>
</protein>
<dbReference type="InterPro" id="IPR002173">
    <property type="entry name" value="Carboh/pur_kinase_PfkB_CS"/>
</dbReference>
<dbReference type="PROSITE" id="PS00583">
    <property type="entry name" value="PFKB_KINASES_1"/>
    <property type="match status" value="1"/>
</dbReference>
<dbReference type="SUPFAM" id="SSF53613">
    <property type="entry name" value="Ribokinase-like"/>
    <property type="match status" value="1"/>
</dbReference>
<gene>
    <name evidence="12 14" type="primary">rbsK</name>
    <name evidence="14" type="ORF">P9989_17005</name>
</gene>
<dbReference type="PANTHER" id="PTHR10584">
    <property type="entry name" value="SUGAR KINASE"/>
    <property type="match status" value="1"/>
</dbReference>
<dbReference type="InterPro" id="IPR011611">
    <property type="entry name" value="PfkB_dom"/>
</dbReference>
<dbReference type="Gene3D" id="3.40.1190.20">
    <property type="match status" value="1"/>
</dbReference>
<dbReference type="EC" id="2.7.1.15" evidence="2 12"/>
<dbReference type="EMBL" id="CP121671">
    <property type="protein sequence ID" value="WFT74052.1"/>
    <property type="molecule type" value="Genomic_DNA"/>
</dbReference>
<evidence type="ECO:0000256" key="2">
    <source>
        <dbReference type="ARBA" id="ARBA00012035"/>
    </source>
</evidence>
<dbReference type="Pfam" id="PF00294">
    <property type="entry name" value="PfkB"/>
    <property type="match status" value="1"/>
</dbReference>
<feature type="binding site" evidence="12">
    <location>
        <begin position="218"/>
        <end position="223"/>
    </location>
    <ligand>
        <name>ATP</name>
        <dbReference type="ChEBI" id="CHEBI:30616"/>
    </ligand>
</feature>
<keyword evidence="4 12" id="KW-0808">Transferase</keyword>
<keyword evidence="9 12" id="KW-0460">Magnesium</keyword>
<comment type="subcellular location">
    <subcellularLocation>
        <location evidence="12">Cytoplasm</location>
    </subcellularLocation>
</comment>
<dbReference type="InterPro" id="IPR029056">
    <property type="entry name" value="Ribokinase-like"/>
</dbReference>
<evidence type="ECO:0000256" key="11">
    <source>
        <dbReference type="ARBA" id="ARBA00023277"/>
    </source>
</evidence>
<keyword evidence="7 12" id="KW-0418">Kinase</keyword>
<comment type="function">
    <text evidence="12">Catalyzes the phosphorylation of ribose at O-5 in a reaction requiring ATP and magnesium. The resulting D-ribose-5-phosphate can then be used either for sythesis of nucleotides, histidine, and tryptophan, or as a component of the pentose phosphate pathway.</text>
</comment>
<evidence type="ECO:0000313" key="14">
    <source>
        <dbReference type="EMBL" id="WFT74052.1"/>
    </source>
</evidence>
<feature type="binding site" evidence="12">
    <location>
        <position position="139"/>
    </location>
    <ligand>
        <name>substrate</name>
    </ligand>
</feature>
<feature type="domain" description="Carbohydrate kinase PfkB" evidence="13">
    <location>
        <begin position="5"/>
        <end position="293"/>
    </location>
</feature>
<evidence type="ECO:0000256" key="8">
    <source>
        <dbReference type="ARBA" id="ARBA00022840"/>
    </source>
</evidence>
<feature type="binding site" evidence="12">
    <location>
        <position position="251"/>
    </location>
    <ligand>
        <name>substrate</name>
    </ligand>
</feature>
<dbReference type="PRINTS" id="PR00990">
    <property type="entry name" value="RIBOKINASE"/>
</dbReference>